<dbReference type="InterPro" id="IPR012674">
    <property type="entry name" value="Calycin"/>
</dbReference>
<evidence type="ECO:0000313" key="4">
    <source>
        <dbReference type="Proteomes" id="UP000008144"/>
    </source>
</evidence>
<keyword evidence="4" id="KW-1185">Reference proteome</keyword>
<dbReference type="AlphaFoldDB" id="F6RM44"/>
<dbReference type="HOGENOM" id="CLU_1926837_0_0_1"/>
<evidence type="ECO:0000259" key="2">
    <source>
        <dbReference type="PROSITE" id="PS00214"/>
    </source>
</evidence>
<dbReference type="OMA" id="APQMIIK"/>
<dbReference type="KEGG" id="cin:100178048"/>
<dbReference type="CDD" id="cd00742">
    <property type="entry name" value="FABP"/>
    <property type="match status" value="1"/>
</dbReference>
<dbReference type="Proteomes" id="UP000008144">
    <property type="component" value="Unassembled WGS sequence"/>
</dbReference>
<dbReference type="GeneID" id="100178048"/>
<evidence type="ECO:0000313" key="3">
    <source>
        <dbReference type="Ensembl" id="ENSCINP00000023923.1"/>
    </source>
</evidence>
<dbReference type="GO" id="GO:0005829">
    <property type="term" value="C:cytosol"/>
    <property type="evidence" value="ECO:0000318"/>
    <property type="project" value="GO_Central"/>
</dbReference>
<accession>F6RM44</accession>
<dbReference type="PROSITE" id="PS00214">
    <property type="entry name" value="FABP"/>
    <property type="match status" value="1"/>
</dbReference>
<feature type="domain" description="Cytosolic fatty-acid binding proteins" evidence="2">
    <location>
        <begin position="5"/>
        <end position="22"/>
    </location>
</feature>
<dbReference type="Gene3D" id="2.40.128.20">
    <property type="match status" value="1"/>
</dbReference>
<reference evidence="4" key="1">
    <citation type="journal article" date="2002" name="Science">
        <title>The draft genome of Ciona intestinalis: insights into chordate and vertebrate origins.</title>
        <authorList>
            <person name="Dehal P."/>
            <person name="Satou Y."/>
            <person name="Campbell R.K."/>
            <person name="Chapman J."/>
            <person name="Degnan B."/>
            <person name="De Tomaso A."/>
            <person name="Davidson B."/>
            <person name="Di Gregorio A."/>
            <person name="Gelpke M."/>
            <person name="Goodstein D.M."/>
            <person name="Harafuji N."/>
            <person name="Hastings K.E."/>
            <person name="Ho I."/>
            <person name="Hotta K."/>
            <person name="Huang W."/>
            <person name="Kawashima T."/>
            <person name="Lemaire P."/>
            <person name="Martinez D."/>
            <person name="Meinertzhagen I.A."/>
            <person name="Necula S."/>
            <person name="Nonaka M."/>
            <person name="Putnam N."/>
            <person name="Rash S."/>
            <person name="Saiga H."/>
            <person name="Satake M."/>
            <person name="Terry A."/>
            <person name="Yamada L."/>
            <person name="Wang H.G."/>
            <person name="Awazu S."/>
            <person name="Azumi K."/>
            <person name="Boore J."/>
            <person name="Branno M."/>
            <person name="Chin-Bow S."/>
            <person name="DeSantis R."/>
            <person name="Doyle S."/>
            <person name="Francino P."/>
            <person name="Keys D.N."/>
            <person name="Haga S."/>
            <person name="Hayashi H."/>
            <person name="Hino K."/>
            <person name="Imai K.S."/>
            <person name="Inaba K."/>
            <person name="Kano S."/>
            <person name="Kobayashi K."/>
            <person name="Kobayashi M."/>
            <person name="Lee B.I."/>
            <person name="Makabe K.W."/>
            <person name="Manohar C."/>
            <person name="Matassi G."/>
            <person name="Medina M."/>
            <person name="Mochizuki Y."/>
            <person name="Mount S."/>
            <person name="Morishita T."/>
            <person name="Miura S."/>
            <person name="Nakayama A."/>
            <person name="Nishizaka S."/>
            <person name="Nomoto H."/>
            <person name="Ohta F."/>
            <person name="Oishi K."/>
            <person name="Rigoutsos I."/>
            <person name="Sano M."/>
            <person name="Sasaki A."/>
            <person name="Sasakura Y."/>
            <person name="Shoguchi E."/>
            <person name="Shin-i T."/>
            <person name="Spagnuolo A."/>
            <person name="Stainier D."/>
            <person name="Suzuki M.M."/>
            <person name="Tassy O."/>
            <person name="Takatori N."/>
            <person name="Tokuoka M."/>
            <person name="Yagi K."/>
            <person name="Yoshizaki F."/>
            <person name="Wada S."/>
            <person name="Zhang C."/>
            <person name="Hyatt P.D."/>
            <person name="Larimer F."/>
            <person name="Detter C."/>
            <person name="Doggett N."/>
            <person name="Glavina T."/>
            <person name="Hawkins T."/>
            <person name="Richardson P."/>
            <person name="Lucas S."/>
            <person name="Kohara Y."/>
            <person name="Levine M."/>
            <person name="Satoh N."/>
            <person name="Rokhsar D.S."/>
        </authorList>
    </citation>
    <scope>NUCLEOTIDE SEQUENCE [LARGE SCALE GENOMIC DNA]</scope>
</reference>
<dbReference type="OrthoDB" id="10016075at2759"/>
<dbReference type="STRING" id="7719.ENSCINP00000023923"/>
<dbReference type="GO" id="GO:0005634">
    <property type="term" value="C:nucleus"/>
    <property type="evidence" value="ECO:0000318"/>
    <property type="project" value="GO_Central"/>
</dbReference>
<dbReference type="SUPFAM" id="SSF50814">
    <property type="entry name" value="Lipocalins"/>
    <property type="match status" value="1"/>
</dbReference>
<dbReference type="PRINTS" id="PR00178">
    <property type="entry name" value="FATTYACIDBP"/>
</dbReference>
<protein>
    <submittedName>
        <fullName evidence="3">Fatty acid-binding protein 2, liver-like</fullName>
    </submittedName>
</protein>
<sequence>MEFVGTWMLKEQVGYEEFMKLMGVPEQYIAAGKNAPVTLKVECSDGENFVVTTTTGPKSWTDTFKVGEPATICGPGQRPINTVVHLVDGKLTGEYEIGGTNLQACRQVVGDKLHDILSTEGITFKRIFDRQ</sequence>
<dbReference type="RefSeq" id="XP_026693756.1">
    <property type="nucleotide sequence ID" value="XM_026837955.1"/>
</dbReference>
<dbReference type="InParanoid" id="F6RM44"/>
<organism evidence="3 4">
    <name type="scientific">Ciona intestinalis</name>
    <name type="common">Transparent sea squirt</name>
    <name type="synonym">Ascidia intestinalis</name>
    <dbReference type="NCBI Taxonomy" id="7719"/>
    <lineage>
        <taxon>Eukaryota</taxon>
        <taxon>Metazoa</taxon>
        <taxon>Chordata</taxon>
        <taxon>Tunicata</taxon>
        <taxon>Ascidiacea</taxon>
        <taxon>Phlebobranchia</taxon>
        <taxon>Cionidae</taxon>
        <taxon>Ciona</taxon>
    </lineage>
</organism>
<dbReference type="Pfam" id="PF14651">
    <property type="entry name" value="Lipocalin_7"/>
    <property type="match status" value="1"/>
</dbReference>
<dbReference type="GO" id="GO:0015908">
    <property type="term" value="P:fatty acid transport"/>
    <property type="evidence" value="ECO:0000318"/>
    <property type="project" value="GO_Central"/>
</dbReference>
<dbReference type="InterPro" id="IPR000463">
    <property type="entry name" value="Fatty_acid-bd"/>
</dbReference>
<reference evidence="3" key="3">
    <citation type="submission" date="2025-09" db="UniProtKB">
        <authorList>
            <consortium name="Ensembl"/>
        </authorList>
    </citation>
    <scope>IDENTIFICATION</scope>
</reference>
<gene>
    <name evidence="3" type="primary">LOC100178048</name>
</gene>
<dbReference type="GeneTree" id="ENSGT00940000155135"/>
<evidence type="ECO:0000256" key="1">
    <source>
        <dbReference type="ARBA" id="ARBA00008390"/>
    </source>
</evidence>
<dbReference type="Ensembl" id="ENSCINT00000024169.1">
    <property type="protein sequence ID" value="ENSCINP00000023923.1"/>
    <property type="gene ID" value="ENSCING00000012923.1"/>
</dbReference>
<dbReference type="GO" id="GO:0005504">
    <property type="term" value="F:fatty acid binding"/>
    <property type="evidence" value="ECO:0000318"/>
    <property type="project" value="GO_Central"/>
</dbReference>
<dbReference type="InterPro" id="IPR031259">
    <property type="entry name" value="ILBP"/>
</dbReference>
<proteinExistence type="inferred from homology"/>
<name>F6RM44_CIOIN</name>
<dbReference type="PANTHER" id="PTHR11955">
    <property type="entry name" value="FATTY ACID BINDING PROTEIN"/>
    <property type="match status" value="1"/>
</dbReference>
<reference evidence="3" key="2">
    <citation type="submission" date="2025-08" db="UniProtKB">
        <authorList>
            <consortium name="Ensembl"/>
        </authorList>
    </citation>
    <scope>IDENTIFICATION</scope>
</reference>
<comment type="similarity">
    <text evidence="1">Belongs to the calycin superfamily. Fatty-acid binding protein (FABP) family.</text>
</comment>